<reference evidence="4" key="1">
    <citation type="submission" date="2010-05" db="EMBL/GenBank/DDBJ databases">
        <title>The complete genome of Truepera radiovictris DSM 17093.</title>
        <authorList>
            <consortium name="US DOE Joint Genome Institute (JGI-PGF)"/>
            <person name="Lucas S."/>
            <person name="Copeland A."/>
            <person name="Lapidus A."/>
            <person name="Glavina del Rio T."/>
            <person name="Dalin E."/>
            <person name="Tice H."/>
            <person name="Bruce D."/>
            <person name="Goodwin L."/>
            <person name="Pitluck S."/>
            <person name="Kyrpides N."/>
            <person name="Mavromatis K."/>
            <person name="Ovchinnikova G."/>
            <person name="Munk A.C."/>
            <person name="Detter J.C."/>
            <person name="Han C."/>
            <person name="Tapia R."/>
            <person name="Land M."/>
            <person name="Hauser L."/>
            <person name="Markowitz V."/>
            <person name="Cheng J.-F."/>
            <person name="Hugenholtz P."/>
            <person name="Woyke T."/>
            <person name="Wu D."/>
            <person name="Tindall B."/>
            <person name="Pomrenke H.G."/>
            <person name="Brambilla E."/>
            <person name="Klenk H.-P."/>
            <person name="Eisen J.A."/>
        </authorList>
    </citation>
    <scope>NUCLEOTIDE SEQUENCE [LARGE SCALE GENOMIC DNA]</scope>
    <source>
        <strain evidence="4">DSM 17093 / CIP 108686 / LMG 22925 / RQ-24</strain>
    </source>
</reference>
<protein>
    <recommendedName>
        <fullName evidence="5">DUF2089 domain-containing protein</fullName>
    </recommendedName>
</protein>
<dbReference type="STRING" id="649638.Trad_2201"/>
<feature type="domain" description="DUF2089" evidence="2">
    <location>
        <begin position="16"/>
        <end position="47"/>
    </location>
</feature>
<evidence type="ECO:0000259" key="2">
    <source>
        <dbReference type="Pfam" id="PF22747"/>
    </source>
</evidence>
<dbReference type="Pfam" id="PF22747">
    <property type="entry name" value="Zn_ribbon_DUF2089"/>
    <property type="match status" value="1"/>
</dbReference>
<dbReference type="RefSeq" id="WP_013178676.1">
    <property type="nucleotide sequence ID" value="NC_014221.1"/>
</dbReference>
<dbReference type="KEGG" id="tra:Trad_2201"/>
<proteinExistence type="predicted"/>
<accession>D7CRY4</accession>
<evidence type="ECO:0008006" key="5">
    <source>
        <dbReference type="Google" id="ProtNLM"/>
    </source>
</evidence>
<feature type="domain" description="DUF2089" evidence="1">
    <location>
        <begin position="49"/>
        <end position="95"/>
    </location>
</feature>
<dbReference type="HOGENOM" id="CLU_132137_0_0_0"/>
<dbReference type="Pfam" id="PF09862">
    <property type="entry name" value="DUF2089"/>
    <property type="match status" value="1"/>
</dbReference>
<evidence type="ECO:0000313" key="4">
    <source>
        <dbReference type="Proteomes" id="UP000000379"/>
    </source>
</evidence>
<sequence>MSPAPDAKPLPMPTRCPVTGQPLEVTRLECPESGVTIEGRFVPNEFALLNGEQLEFLRLFVRVRGNLKEVERLSGVSYPTVRLRLEATLRALGYEPANTAAGDTREEVLSALERGDISAAEAAKRLRAVRR</sequence>
<evidence type="ECO:0000259" key="1">
    <source>
        <dbReference type="Pfam" id="PF09862"/>
    </source>
</evidence>
<evidence type="ECO:0000313" key="3">
    <source>
        <dbReference type="EMBL" id="ADI15312.1"/>
    </source>
</evidence>
<keyword evidence="4" id="KW-1185">Reference proteome</keyword>
<dbReference type="InterPro" id="IPR018658">
    <property type="entry name" value="DUF2089"/>
</dbReference>
<reference evidence="3 4" key="2">
    <citation type="journal article" date="2011" name="Stand. Genomic Sci.">
        <title>Complete genome sequence of Truepera radiovictrix type strain (RQ-24).</title>
        <authorList>
            <person name="Ivanova N."/>
            <person name="Rohde C."/>
            <person name="Munk C."/>
            <person name="Nolan M."/>
            <person name="Lucas S."/>
            <person name="Del Rio T.G."/>
            <person name="Tice H."/>
            <person name="Deshpande S."/>
            <person name="Cheng J.F."/>
            <person name="Tapia R."/>
            <person name="Han C."/>
            <person name="Goodwin L."/>
            <person name="Pitluck S."/>
            <person name="Liolios K."/>
            <person name="Mavromatis K."/>
            <person name="Mikhailova N."/>
            <person name="Pati A."/>
            <person name="Chen A."/>
            <person name="Palaniappan K."/>
            <person name="Land M."/>
            <person name="Hauser L."/>
            <person name="Chang Y.J."/>
            <person name="Jeffries C.D."/>
            <person name="Brambilla E."/>
            <person name="Rohde M."/>
            <person name="Goker M."/>
            <person name="Tindall B.J."/>
            <person name="Woyke T."/>
            <person name="Bristow J."/>
            <person name="Eisen J.A."/>
            <person name="Markowitz V."/>
            <person name="Hugenholtz P."/>
            <person name="Kyrpides N.C."/>
            <person name="Klenk H.P."/>
            <person name="Lapidus A."/>
        </authorList>
    </citation>
    <scope>NUCLEOTIDE SEQUENCE [LARGE SCALE GENOMIC DNA]</scope>
    <source>
        <strain evidence="4">DSM 17093 / CIP 108686 / LMG 22925 / RQ-24</strain>
    </source>
</reference>
<dbReference type="InterPro" id="IPR053957">
    <property type="entry name" value="DUF2089_Zn_ribbon"/>
</dbReference>
<name>D7CRY4_TRURR</name>
<organism evidence="3 4">
    <name type="scientific">Truepera radiovictrix (strain DSM 17093 / CIP 108686 / LMG 22925 / RQ-24)</name>
    <dbReference type="NCBI Taxonomy" id="649638"/>
    <lineage>
        <taxon>Bacteria</taxon>
        <taxon>Thermotogati</taxon>
        <taxon>Deinococcota</taxon>
        <taxon>Deinococci</taxon>
        <taxon>Trueperales</taxon>
        <taxon>Trueperaceae</taxon>
        <taxon>Truepera</taxon>
    </lineage>
</organism>
<gene>
    <name evidence="3" type="ordered locus">Trad_2201</name>
</gene>
<dbReference type="Proteomes" id="UP000000379">
    <property type="component" value="Chromosome"/>
</dbReference>
<dbReference type="EMBL" id="CP002049">
    <property type="protein sequence ID" value="ADI15312.1"/>
    <property type="molecule type" value="Genomic_DNA"/>
</dbReference>
<dbReference type="eggNOG" id="COG3877">
    <property type="taxonomic scope" value="Bacteria"/>
</dbReference>
<dbReference type="AlphaFoldDB" id="D7CRY4"/>